<evidence type="ECO:0000259" key="6">
    <source>
        <dbReference type="Pfam" id="PF13439"/>
    </source>
</evidence>
<evidence type="ECO:0000256" key="4">
    <source>
        <dbReference type="ARBA" id="ARBA00022490"/>
    </source>
</evidence>
<dbReference type="InterPro" id="IPR050194">
    <property type="entry name" value="Glycosyltransferase_grp1"/>
</dbReference>
<feature type="domain" description="RecX third three-helical" evidence="7">
    <location>
        <begin position="608"/>
        <end position="656"/>
    </location>
</feature>
<dbReference type="Pfam" id="PF21981">
    <property type="entry name" value="RecX_HTH3"/>
    <property type="match status" value="1"/>
</dbReference>
<dbReference type="Proteomes" id="UP001286174">
    <property type="component" value="Unassembled WGS sequence"/>
</dbReference>
<dbReference type="InterPro" id="IPR001296">
    <property type="entry name" value="Glyco_trans_1"/>
</dbReference>
<protein>
    <recommendedName>
        <fullName evidence="3">Regulatory protein RecX</fullName>
    </recommendedName>
</protein>
<dbReference type="GO" id="GO:0016758">
    <property type="term" value="F:hexosyltransferase activity"/>
    <property type="evidence" value="ECO:0007669"/>
    <property type="project" value="TreeGrafter"/>
</dbReference>
<evidence type="ECO:0000256" key="3">
    <source>
        <dbReference type="ARBA" id="ARBA00018111"/>
    </source>
</evidence>
<evidence type="ECO:0000259" key="5">
    <source>
        <dbReference type="Pfam" id="PF00534"/>
    </source>
</evidence>
<dbReference type="InterPro" id="IPR036388">
    <property type="entry name" value="WH-like_DNA-bd_sf"/>
</dbReference>
<dbReference type="Pfam" id="PF00534">
    <property type="entry name" value="Glycos_transf_1"/>
    <property type="match status" value="1"/>
</dbReference>
<dbReference type="InterPro" id="IPR053925">
    <property type="entry name" value="RecX_HTH_3rd"/>
</dbReference>
<keyword evidence="4" id="KW-0963">Cytoplasm</keyword>
<dbReference type="RefSeq" id="WP_370595647.1">
    <property type="nucleotide sequence ID" value="NZ_JALBUR010000005.1"/>
</dbReference>
<name>A0AB35U0Y8_9FIRM</name>
<dbReference type="AlphaFoldDB" id="A0AB35U0Y8"/>
<keyword evidence="9" id="KW-1185">Reference proteome</keyword>
<dbReference type="Gene3D" id="1.10.10.10">
    <property type="entry name" value="Winged helix-like DNA-binding domain superfamily/Winged helix DNA-binding domain"/>
    <property type="match status" value="3"/>
</dbReference>
<dbReference type="PANTHER" id="PTHR45947">
    <property type="entry name" value="SULFOQUINOVOSYL TRANSFERASE SQD2"/>
    <property type="match status" value="1"/>
</dbReference>
<organism evidence="8 9">
    <name type="scientific">Grylomicrobium aquisgranensis</name>
    <dbReference type="NCBI Taxonomy" id="2926318"/>
    <lineage>
        <taxon>Bacteria</taxon>
        <taxon>Bacillati</taxon>
        <taxon>Bacillota</taxon>
        <taxon>Erysipelotrichia</taxon>
        <taxon>Erysipelotrichales</taxon>
        <taxon>Erysipelotrichaceae</taxon>
        <taxon>Grylomicrobium</taxon>
    </lineage>
</organism>
<dbReference type="EMBL" id="JALBUR010000005">
    <property type="protein sequence ID" value="MDX8419135.1"/>
    <property type="molecule type" value="Genomic_DNA"/>
</dbReference>
<sequence length="665" mass="74929">MRIGLFTDTYPPEINGVANSTYILRTQLEKMGHEVYVITTNSSGKVASHWEDDGHTLRLKGAELKFLYGYVATSPFHFLALQEIRKLNLDIIHDQTEFGVGIFAHICAMQLGIPLVSTYHTTYEDYTHYVNFIHSRTVDSYAKKGVAKVSRLYGDASISVIAPSQKTKDMLIGYHIRRDIDVIPTGLDLDEFHPSLHDARKTAEIRAKFGFSADDTVIVSVGRIAQEKSLDVVIQGFANAVKAGLSVKMLIAGDGPDFGRMKQMAADLDLEKDIVLAGAVPRKDIPSLYRACDLFASASLSETQGMTFIEALASGLPLLVRYDEVLQDLVSEGEDGWFFKDPDDFVTKLKVFLSLSKEQKAKMTVSSLKHVEPYSARIFGEKVYAVYEKAIEMYHDVSTIDDVQVKDSFVQLYLINGRKEELRLQVTMDDYANLGLRKGGTIANTTVKHLQEKEAGVRAYQGCVRRIAIKDRTRKEVYDWLSQETPCDITTINKIVEKLESRGYIDDERYCRDAVHSMRASLMGTDRIVRSLMNKGLPAALVHQVIGEEPDTSMEDCMLAAQKMAGSMKHDSIRKMKYTLSGKLVQRGFTREQAERAIASLDLGRQEEREMDNLKHCAAKAKRRYQSKYSGTMLRNRVFRYCAAQGYDGDDIYAVMDGMEWNQDD</sequence>
<gene>
    <name evidence="8" type="ORF">MOZ60_03395</name>
</gene>
<reference evidence="8 9" key="1">
    <citation type="submission" date="2022-03" db="EMBL/GenBank/DDBJ databases">
        <title>Novel taxa within the pig intestine.</title>
        <authorList>
            <person name="Wylensek D."/>
            <person name="Bishof K."/>
            <person name="Afrizal A."/>
            <person name="Clavel T."/>
        </authorList>
    </citation>
    <scope>NUCLEOTIDE SEQUENCE [LARGE SCALE GENOMIC DNA]</scope>
    <source>
        <strain evidence="8 9">CLA-KB-P133</strain>
    </source>
</reference>
<feature type="domain" description="Glycosyl transferase family 1" evidence="5">
    <location>
        <begin position="203"/>
        <end position="360"/>
    </location>
</feature>
<dbReference type="Gene3D" id="3.40.50.2000">
    <property type="entry name" value="Glycogen Phosphorylase B"/>
    <property type="match status" value="2"/>
</dbReference>
<comment type="subcellular location">
    <subcellularLocation>
        <location evidence="1">Cytoplasm</location>
    </subcellularLocation>
</comment>
<proteinExistence type="inferred from homology"/>
<evidence type="ECO:0000256" key="1">
    <source>
        <dbReference type="ARBA" id="ARBA00004496"/>
    </source>
</evidence>
<dbReference type="PANTHER" id="PTHR45947:SF3">
    <property type="entry name" value="SULFOQUINOVOSYL TRANSFERASE SQD2"/>
    <property type="match status" value="1"/>
</dbReference>
<comment type="similarity">
    <text evidence="2">Belongs to the RecX family.</text>
</comment>
<feature type="domain" description="Glycosyltransferase subfamily 4-like N-terminal" evidence="6">
    <location>
        <begin position="14"/>
        <end position="190"/>
    </location>
</feature>
<dbReference type="SUPFAM" id="SSF53756">
    <property type="entry name" value="UDP-Glycosyltransferase/glycogen phosphorylase"/>
    <property type="match status" value="1"/>
</dbReference>
<comment type="caution">
    <text evidence="8">The sequence shown here is derived from an EMBL/GenBank/DDBJ whole genome shotgun (WGS) entry which is preliminary data.</text>
</comment>
<evidence type="ECO:0000259" key="7">
    <source>
        <dbReference type="Pfam" id="PF21981"/>
    </source>
</evidence>
<dbReference type="GO" id="GO:0005737">
    <property type="term" value="C:cytoplasm"/>
    <property type="evidence" value="ECO:0007669"/>
    <property type="project" value="UniProtKB-SubCell"/>
</dbReference>
<dbReference type="Pfam" id="PF13439">
    <property type="entry name" value="Glyco_transf_4"/>
    <property type="match status" value="1"/>
</dbReference>
<evidence type="ECO:0000313" key="9">
    <source>
        <dbReference type="Proteomes" id="UP001286174"/>
    </source>
</evidence>
<accession>A0AB35U0Y8</accession>
<evidence type="ECO:0000256" key="2">
    <source>
        <dbReference type="ARBA" id="ARBA00009695"/>
    </source>
</evidence>
<evidence type="ECO:0000313" key="8">
    <source>
        <dbReference type="EMBL" id="MDX8419135.1"/>
    </source>
</evidence>
<dbReference type="InterPro" id="IPR028098">
    <property type="entry name" value="Glyco_trans_4-like_N"/>
</dbReference>